<sequence>MSESAQDPEDETEDIAEADHGTVGEAVGEGPEKTSADRTRDLLDRLAEQAADAGADG</sequence>
<accession>A0ABT5FNU3</accession>
<name>A0ABT5FNU3_9ACTN</name>
<reference evidence="2 3" key="1">
    <citation type="journal article" date="2015" name="Int. J. Syst. Evol. Microbiol.">
        <title>Streptomyces gilvifuscus sp. nov., an actinomycete that produces antibacterial compounds isolated from soil.</title>
        <authorList>
            <person name="Nguyen T.M."/>
            <person name="Kim J."/>
        </authorList>
    </citation>
    <scope>NUCLEOTIDE SEQUENCE [LARGE SCALE GENOMIC DNA]</scope>
    <source>
        <strain evidence="2 3">T113</strain>
    </source>
</reference>
<gene>
    <name evidence="2" type="ORF">PO587_06965</name>
</gene>
<comment type="caution">
    <text evidence="2">The sequence shown here is derived from an EMBL/GenBank/DDBJ whole genome shotgun (WGS) entry which is preliminary data.</text>
</comment>
<dbReference type="RefSeq" id="WP_200698826.1">
    <property type="nucleotide sequence ID" value="NZ_JAQOSK010000002.1"/>
</dbReference>
<feature type="compositionally biased region" description="Acidic residues" evidence="1">
    <location>
        <begin position="1"/>
        <end position="16"/>
    </location>
</feature>
<keyword evidence="3" id="KW-1185">Reference proteome</keyword>
<evidence type="ECO:0000256" key="1">
    <source>
        <dbReference type="SAM" id="MobiDB-lite"/>
    </source>
</evidence>
<protein>
    <submittedName>
        <fullName evidence="2">Uncharacterized protein</fullName>
    </submittedName>
</protein>
<feature type="region of interest" description="Disordered" evidence="1">
    <location>
        <begin position="1"/>
        <end position="40"/>
    </location>
</feature>
<dbReference type="Proteomes" id="UP001221328">
    <property type="component" value="Unassembled WGS sequence"/>
</dbReference>
<dbReference type="EMBL" id="JAQOSK010000002">
    <property type="protein sequence ID" value="MDC2954192.1"/>
    <property type="molecule type" value="Genomic_DNA"/>
</dbReference>
<feature type="compositionally biased region" description="Basic and acidic residues" evidence="1">
    <location>
        <begin position="30"/>
        <end position="40"/>
    </location>
</feature>
<proteinExistence type="predicted"/>
<evidence type="ECO:0000313" key="3">
    <source>
        <dbReference type="Proteomes" id="UP001221328"/>
    </source>
</evidence>
<organism evidence="2 3">
    <name type="scientific">Streptomyces gilvifuscus</name>
    <dbReference type="NCBI Taxonomy" id="1550617"/>
    <lineage>
        <taxon>Bacteria</taxon>
        <taxon>Bacillati</taxon>
        <taxon>Actinomycetota</taxon>
        <taxon>Actinomycetes</taxon>
        <taxon>Kitasatosporales</taxon>
        <taxon>Streptomycetaceae</taxon>
        <taxon>Streptomyces</taxon>
    </lineage>
</organism>
<evidence type="ECO:0000313" key="2">
    <source>
        <dbReference type="EMBL" id="MDC2954192.1"/>
    </source>
</evidence>